<comment type="caution">
    <text evidence="2">The sequence shown here is derived from an EMBL/GenBank/DDBJ whole genome shotgun (WGS) entry which is preliminary data.</text>
</comment>
<dbReference type="InterPro" id="IPR050697">
    <property type="entry name" value="Adenylyl/Guanylyl_Cyclase_3/4"/>
</dbReference>
<dbReference type="EMBL" id="LRRQ01000099">
    <property type="protein sequence ID" value="OAM89371.1"/>
    <property type="molecule type" value="Genomic_DNA"/>
</dbReference>
<dbReference type="Gene3D" id="3.30.70.1230">
    <property type="entry name" value="Nucleotide cyclase"/>
    <property type="match status" value="1"/>
</dbReference>
<reference evidence="2 3" key="1">
    <citation type="submission" date="2016-01" db="EMBL/GenBank/DDBJ databases">
        <title>High potential of lignocellulose degradation of a new Verrucomicrobia species.</title>
        <authorList>
            <person name="Wang Y."/>
            <person name="Shi Y."/>
            <person name="Qiu Z."/>
            <person name="Liu S."/>
            <person name="Yang H."/>
        </authorList>
    </citation>
    <scope>NUCLEOTIDE SEQUENCE [LARGE SCALE GENOMIC DNA]</scope>
    <source>
        <strain evidence="2 3">TSB47</strain>
    </source>
</reference>
<dbReference type="InterPro" id="IPR029787">
    <property type="entry name" value="Nucleotide_cyclase"/>
</dbReference>
<protein>
    <recommendedName>
        <fullName evidence="1">Guanylate cyclase domain-containing protein</fullName>
    </recommendedName>
</protein>
<accession>A0A178IIA8</accession>
<keyword evidence="3" id="KW-1185">Reference proteome</keyword>
<evidence type="ECO:0000259" key="1">
    <source>
        <dbReference type="PROSITE" id="PS50125"/>
    </source>
</evidence>
<name>A0A178IIA8_9BACT</name>
<feature type="domain" description="Guanylate cyclase" evidence="1">
    <location>
        <begin position="455"/>
        <end position="587"/>
    </location>
</feature>
<dbReference type="SMART" id="SM01080">
    <property type="entry name" value="CHASE2"/>
    <property type="match status" value="1"/>
</dbReference>
<organism evidence="2 3">
    <name type="scientific">Termitidicoccus mucosus</name>
    <dbReference type="NCBI Taxonomy" id="1184151"/>
    <lineage>
        <taxon>Bacteria</taxon>
        <taxon>Pseudomonadati</taxon>
        <taxon>Verrucomicrobiota</taxon>
        <taxon>Opitutia</taxon>
        <taxon>Opitutales</taxon>
        <taxon>Opitutaceae</taxon>
        <taxon>Termitidicoccus</taxon>
    </lineage>
</organism>
<dbReference type="SUPFAM" id="SSF55073">
    <property type="entry name" value="Nucleotide cyclase"/>
    <property type="match status" value="1"/>
</dbReference>
<dbReference type="Pfam" id="PF00211">
    <property type="entry name" value="Guanylate_cyc"/>
    <property type="match status" value="1"/>
</dbReference>
<dbReference type="PANTHER" id="PTHR43081:SF1">
    <property type="entry name" value="ADENYLATE CYCLASE, TERMINAL-DIFFERENTIATION SPECIFIC"/>
    <property type="match status" value="1"/>
</dbReference>
<evidence type="ECO:0000313" key="2">
    <source>
        <dbReference type="EMBL" id="OAM89371.1"/>
    </source>
</evidence>
<dbReference type="GO" id="GO:0009190">
    <property type="term" value="P:cyclic nucleotide biosynthetic process"/>
    <property type="evidence" value="ECO:0007669"/>
    <property type="project" value="InterPro"/>
</dbReference>
<dbReference type="GO" id="GO:0035556">
    <property type="term" value="P:intracellular signal transduction"/>
    <property type="evidence" value="ECO:0007669"/>
    <property type="project" value="InterPro"/>
</dbReference>
<dbReference type="InterPro" id="IPR007890">
    <property type="entry name" value="CHASE2"/>
</dbReference>
<dbReference type="SMART" id="SM00044">
    <property type="entry name" value="CYCc"/>
    <property type="match status" value="1"/>
</dbReference>
<dbReference type="GO" id="GO:0004016">
    <property type="term" value="F:adenylate cyclase activity"/>
    <property type="evidence" value="ECO:0007669"/>
    <property type="project" value="UniProtKB-ARBA"/>
</dbReference>
<dbReference type="InterPro" id="IPR001054">
    <property type="entry name" value="A/G_cyclase"/>
</dbReference>
<dbReference type="AlphaFoldDB" id="A0A178IIA8"/>
<dbReference type="Pfam" id="PF05226">
    <property type="entry name" value="CHASE2"/>
    <property type="match status" value="1"/>
</dbReference>
<dbReference type="PROSITE" id="PS50125">
    <property type="entry name" value="GUANYLATE_CYCLASE_2"/>
    <property type="match status" value="1"/>
</dbReference>
<dbReference type="Proteomes" id="UP000078486">
    <property type="component" value="Unassembled WGS sequence"/>
</dbReference>
<sequence>MPTTKPSARLRAVAPFVIAVAVTLLFAASGITDALDRAWFDLLQRALARSGPAPDDTAIVLVDEQSLQALGADPYAMRWPWPRRAFAGLFTALHRAGARHVVADFLFLENSSDAADDALLGSAAAGLRDITLGALRRPAPGAPPALPVVWPEAFRREHASFFDGGTARSRWGWVDVSPDADGIQRRYTPAGSLGAAALAENKHMPGGEHLLRWAGGLEQLKARGVPVLPAAPFAAAGMAILNEACARTGEFENPAALGAAIGTEPAPVGGIFERVRGRVVFVGANAAGAFDAIATPADAPEPGVIAHWTAFANLRAGTLTRDAGRAPVLAAALAAMLAVAHASPRRRRGRADGGHSPQAGGLRAPAAVAVAVTLLALPGGAALLHFGNIWLAPSLVVIGSVAAFGAGVADGYLRERALKREIQTWFGAYVSPAVVEKLIRDPGSLALGGERRELTVFFSDIAGFTSLSERLDSAQLVALVNGYLHEFSEGVLAHGCYIDKYIGDALMGVFGAPGPLENHALAACRAALECRRRLDAINERLERDHGMRLGVRIGINTGPMVVGNVGTEKKKNYTVLGDAVNLAARLESANKQFGTGILIGPLTAARVAGLLATRPVGLLRVKGKAEAVAVHELVGEPDSLTAAQRGHLGACAEGFAAWCERRFADAAAAYARAVALRADDTVSARYHEAALTLAASPPPEDWDPVIELHSK</sequence>
<gene>
    <name evidence="2" type="ORF">AW736_14060</name>
</gene>
<dbReference type="STRING" id="1184151.AW736_14060"/>
<dbReference type="RefSeq" id="WP_068770820.1">
    <property type="nucleotide sequence ID" value="NZ_CP109796.1"/>
</dbReference>
<dbReference type="OrthoDB" id="9806704at2"/>
<dbReference type="CDD" id="cd07302">
    <property type="entry name" value="CHD"/>
    <property type="match status" value="1"/>
</dbReference>
<evidence type="ECO:0000313" key="3">
    <source>
        <dbReference type="Proteomes" id="UP000078486"/>
    </source>
</evidence>
<dbReference type="PANTHER" id="PTHR43081">
    <property type="entry name" value="ADENYLATE CYCLASE, TERMINAL-DIFFERENTIATION SPECIFIC-RELATED"/>
    <property type="match status" value="1"/>
</dbReference>
<proteinExistence type="predicted"/>